<comment type="caution">
    <text evidence="1">The sequence shown here is derived from an EMBL/GenBank/DDBJ whole genome shotgun (WGS) entry which is preliminary data.</text>
</comment>
<name>A0ACC4B1F0_POPAL</name>
<evidence type="ECO:0000313" key="1">
    <source>
        <dbReference type="EMBL" id="KAL3572352.1"/>
    </source>
</evidence>
<dbReference type="Proteomes" id="UP000309997">
    <property type="component" value="Unassembled WGS sequence"/>
</dbReference>
<protein>
    <submittedName>
        <fullName evidence="1">Uncharacterized protein</fullName>
    </submittedName>
</protein>
<accession>A0ACC4B1F0</accession>
<proteinExistence type="predicted"/>
<sequence length="511" mass="57271">MKSQLSSTDEDECQLSRLGYCWWRSAAKFDECVRLKLDLPHIASLTPRLRVLKELERLALIAHEGLNELRYKLQMYRSGDFWVPTGGLKKEEMDIPPVVTILLVGFSGSGKSSLVNLMYSVFGRSGLIPFARTSSGGATKYTTMYMEEHNVMRSMQGGFCVYDSRGFNYGKIGDALEELSSWMSDGIHHNQLCLRSGDDVLLEADTETVGLRSSSKFVQRTVNIPMVVVNIAEVHKASKASDSKPLEATRELFHSPALRKCNENPILILTHGDLLTTEERIDIRLRLCERLGISETNGVYDIVCLTEYGFLAEESDPVTAYALAEAVYRALLISDRGHFSKKNLQDWAVFVLSWLMFFMGALFSFLADLCSKLGQRDRRNSMKWLQTWSRVIEEQAAFCRDTNTVLAFCIACGLVILRRTVLFRGTSGSSMSIGGLGFVSSSIVISSSQPQALPKPFPFPPTALIYNCYKETKVASCLDSASSHCLCHNPFTKMSIFTFRLEPWAFLAFNP</sequence>
<gene>
    <name evidence="1" type="ORF">D5086_026256</name>
</gene>
<keyword evidence="2" id="KW-1185">Reference proteome</keyword>
<reference evidence="1 2" key="1">
    <citation type="journal article" date="2024" name="Plant Biotechnol. J.">
        <title>Genome and CRISPR/Cas9 system of a widespread forest tree (Populus alba) in the world.</title>
        <authorList>
            <person name="Liu Y.J."/>
            <person name="Jiang P.F."/>
            <person name="Han X.M."/>
            <person name="Li X.Y."/>
            <person name="Wang H.M."/>
            <person name="Wang Y.J."/>
            <person name="Wang X.X."/>
            <person name="Zeng Q.Y."/>
        </authorList>
    </citation>
    <scope>NUCLEOTIDE SEQUENCE [LARGE SCALE GENOMIC DNA]</scope>
    <source>
        <strain evidence="2">cv. PAL-ZL1</strain>
    </source>
</reference>
<organism evidence="1 2">
    <name type="scientific">Populus alba</name>
    <name type="common">White poplar</name>
    <dbReference type="NCBI Taxonomy" id="43335"/>
    <lineage>
        <taxon>Eukaryota</taxon>
        <taxon>Viridiplantae</taxon>
        <taxon>Streptophyta</taxon>
        <taxon>Embryophyta</taxon>
        <taxon>Tracheophyta</taxon>
        <taxon>Spermatophyta</taxon>
        <taxon>Magnoliopsida</taxon>
        <taxon>eudicotyledons</taxon>
        <taxon>Gunneridae</taxon>
        <taxon>Pentapetalae</taxon>
        <taxon>rosids</taxon>
        <taxon>fabids</taxon>
        <taxon>Malpighiales</taxon>
        <taxon>Salicaceae</taxon>
        <taxon>Saliceae</taxon>
        <taxon>Populus</taxon>
    </lineage>
</organism>
<evidence type="ECO:0000313" key="2">
    <source>
        <dbReference type="Proteomes" id="UP000309997"/>
    </source>
</evidence>
<dbReference type="EMBL" id="RCHU02000014">
    <property type="protein sequence ID" value="KAL3572352.1"/>
    <property type="molecule type" value="Genomic_DNA"/>
</dbReference>